<evidence type="ECO:0000313" key="1">
    <source>
        <dbReference type="EMBL" id="MBV7272857.1"/>
    </source>
</evidence>
<protein>
    <submittedName>
        <fullName evidence="1">Uncharacterized protein</fullName>
    </submittedName>
</protein>
<keyword evidence="2" id="KW-1185">Reference proteome</keyword>
<name>A0A949WUR5_9CLOT</name>
<dbReference type="AlphaFoldDB" id="A0A949WUR5"/>
<sequence>MYGYTYPQSYYKRNFQEAYTIPKWIYISLKSKFPQYSELIKSENITIMKMNLKHTREFQLAVILNLQGLTGIFILYDNVNGIYEQVYEKRGLITAVQINWDTNLIITVRLGGGTGYWIDQYYAIRFTSKGWKEVWSDYAQYVKVLPEIESGVQIIGTVSFDTPDYLAYSILKRTNFTGPSQAPVNTQCFFKFYRFNYASNSFM</sequence>
<reference evidence="1" key="1">
    <citation type="submission" date="2020-12" db="EMBL/GenBank/DDBJ databases">
        <title>Clostridium thailandense sp. nov., a novel acetogenic bacterium isolated from peat land soil in Thailand.</title>
        <authorList>
            <person name="Chaikitkaew S."/>
            <person name="Birkeland N.K."/>
        </authorList>
    </citation>
    <scope>NUCLEOTIDE SEQUENCE</scope>
    <source>
        <strain evidence="1">PL3</strain>
    </source>
</reference>
<dbReference type="Proteomes" id="UP000694308">
    <property type="component" value="Unassembled WGS sequence"/>
</dbReference>
<accession>A0A949WUR5</accession>
<dbReference type="EMBL" id="JAEEGC010000034">
    <property type="protein sequence ID" value="MBV7272857.1"/>
    <property type="molecule type" value="Genomic_DNA"/>
</dbReference>
<proteinExistence type="predicted"/>
<gene>
    <name evidence="1" type="ORF">I6U48_08025</name>
</gene>
<comment type="caution">
    <text evidence="1">The sequence shown here is derived from an EMBL/GenBank/DDBJ whole genome shotgun (WGS) entry which is preliminary data.</text>
</comment>
<organism evidence="1 2">
    <name type="scientific">Clostridium thailandense</name>
    <dbReference type="NCBI Taxonomy" id="2794346"/>
    <lineage>
        <taxon>Bacteria</taxon>
        <taxon>Bacillati</taxon>
        <taxon>Bacillota</taxon>
        <taxon>Clostridia</taxon>
        <taxon>Eubacteriales</taxon>
        <taxon>Clostridiaceae</taxon>
        <taxon>Clostridium</taxon>
    </lineage>
</organism>
<evidence type="ECO:0000313" key="2">
    <source>
        <dbReference type="Proteomes" id="UP000694308"/>
    </source>
</evidence>
<dbReference type="RefSeq" id="WP_218319888.1">
    <property type="nucleotide sequence ID" value="NZ_JAEEGC010000034.1"/>
</dbReference>